<protein>
    <submittedName>
        <fullName evidence="2">Membrane protein</fullName>
    </submittedName>
</protein>
<comment type="caution">
    <text evidence="2">The sequence shown here is derived from an EMBL/GenBank/DDBJ whole genome shotgun (WGS) entry which is preliminary data.</text>
</comment>
<organism evidence="2 3">
    <name type="scientific">Archangium violaceum Cb vi76</name>
    <dbReference type="NCBI Taxonomy" id="1406225"/>
    <lineage>
        <taxon>Bacteria</taxon>
        <taxon>Pseudomonadati</taxon>
        <taxon>Myxococcota</taxon>
        <taxon>Myxococcia</taxon>
        <taxon>Myxococcales</taxon>
        <taxon>Cystobacterineae</taxon>
        <taxon>Archangiaceae</taxon>
        <taxon>Archangium</taxon>
    </lineage>
</organism>
<dbReference type="AlphaFoldDB" id="A0A084SII3"/>
<dbReference type="Pfam" id="PF00188">
    <property type="entry name" value="CAP"/>
    <property type="match status" value="1"/>
</dbReference>
<dbReference type="Proteomes" id="UP000028547">
    <property type="component" value="Unassembled WGS sequence"/>
</dbReference>
<dbReference type="PROSITE" id="PS51257">
    <property type="entry name" value="PROKAR_LIPOPROTEIN"/>
    <property type="match status" value="1"/>
</dbReference>
<evidence type="ECO:0000259" key="1">
    <source>
        <dbReference type="Pfam" id="PF00188"/>
    </source>
</evidence>
<sequence>MMRMNRGVSVLLSAVLMAGCGGDGGGGGGEEPAEECPELCAETTSEGVIGESVRSEAPAEERTVSALAYCDDVTTWTQGWTDFENQVLTLVNQKRAAGATCGGVAKPPVPALTLDTRLRCSARKHSKDMAVNNFFSHTGSNGSTPFQRMTSAGYAWRAAAENIAAGQNTPSAVVDGWMKSTGHCNNIMGASYKHLGVGYYYRSSGSTYASYWTQNFGAL</sequence>
<dbReference type="InterPro" id="IPR035940">
    <property type="entry name" value="CAP_sf"/>
</dbReference>
<dbReference type="Gene3D" id="3.40.33.10">
    <property type="entry name" value="CAP"/>
    <property type="match status" value="1"/>
</dbReference>
<dbReference type="InterPro" id="IPR014044">
    <property type="entry name" value="CAP_dom"/>
</dbReference>
<feature type="domain" description="SCP" evidence="1">
    <location>
        <begin position="89"/>
        <end position="216"/>
    </location>
</feature>
<gene>
    <name evidence="2" type="ORF">Q664_42095</name>
</gene>
<reference evidence="2 3" key="1">
    <citation type="submission" date="2014-07" db="EMBL/GenBank/DDBJ databases">
        <title>Draft Genome Sequence of Gephyronic Acid Producer, Cystobacter violaceus Strain Cb vi76.</title>
        <authorList>
            <person name="Stevens D.C."/>
            <person name="Young J."/>
            <person name="Carmichael R."/>
            <person name="Tan J."/>
            <person name="Taylor R.E."/>
        </authorList>
    </citation>
    <scope>NUCLEOTIDE SEQUENCE [LARGE SCALE GENOMIC DNA]</scope>
    <source>
        <strain evidence="2 3">Cb vi76</strain>
    </source>
</reference>
<proteinExistence type="predicted"/>
<dbReference type="CDD" id="cd05379">
    <property type="entry name" value="CAP_bacterial"/>
    <property type="match status" value="1"/>
</dbReference>
<dbReference type="PANTHER" id="PTHR31157:SF1">
    <property type="entry name" value="SCP DOMAIN-CONTAINING PROTEIN"/>
    <property type="match status" value="1"/>
</dbReference>
<dbReference type="SUPFAM" id="SSF55797">
    <property type="entry name" value="PR-1-like"/>
    <property type="match status" value="1"/>
</dbReference>
<evidence type="ECO:0000313" key="3">
    <source>
        <dbReference type="Proteomes" id="UP000028547"/>
    </source>
</evidence>
<dbReference type="PANTHER" id="PTHR31157">
    <property type="entry name" value="SCP DOMAIN-CONTAINING PROTEIN"/>
    <property type="match status" value="1"/>
</dbReference>
<name>A0A084SII3_9BACT</name>
<accession>A0A084SII3</accession>
<dbReference type="EMBL" id="JPMI01000298">
    <property type="protein sequence ID" value="KFA88268.1"/>
    <property type="molecule type" value="Genomic_DNA"/>
</dbReference>
<evidence type="ECO:0000313" key="2">
    <source>
        <dbReference type="EMBL" id="KFA88268.1"/>
    </source>
</evidence>